<keyword evidence="1" id="KW-0175">Coiled coil</keyword>
<sequence>KSLPRLENRATPLPSQVDPKSGSIITSSVSLESLRRLETVYLRRMEEAEGRIFLLQKENQEQRNELLDLKAEIFKANKLKYRGCNHPSRLRSFSNPKSSLDNLSSLQLLARPKRSRTES</sequence>
<dbReference type="EMBL" id="HACA01032214">
    <property type="protein sequence ID" value="CDW49575.1"/>
    <property type="molecule type" value="Transcribed_RNA"/>
</dbReference>
<protein>
    <submittedName>
        <fullName evidence="3">Uncharacterized protein</fullName>
    </submittedName>
</protein>
<organism evidence="3">
    <name type="scientific">Lepeophtheirus salmonis</name>
    <name type="common">Salmon louse</name>
    <name type="synonym">Caligus salmonis</name>
    <dbReference type="NCBI Taxonomy" id="72036"/>
    <lineage>
        <taxon>Eukaryota</taxon>
        <taxon>Metazoa</taxon>
        <taxon>Ecdysozoa</taxon>
        <taxon>Arthropoda</taxon>
        <taxon>Crustacea</taxon>
        <taxon>Multicrustacea</taxon>
        <taxon>Hexanauplia</taxon>
        <taxon>Copepoda</taxon>
        <taxon>Siphonostomatoida</taxon>
        <taxon>Caligidae</taxon>
        <taxon>Lepeophtheirus</taxon>
    </lineage>
</organism>
<feature type="region of interest" description="Disordered" evidence="2">
    <location>
        <begin position="1"/>
        <end position="22"/>
    </location>
</feature>
<feature type="non-terminal residue" evidence="3">
    <location>
        <position position="119"/>
    </location>
</feature>
<feature type="coiled-coil region" evidence="1">
    <location>
        <begin position="45"/>
        <end position="79"/>
    </location>
</feature>
<feature type="non-terminal residue" evidence="3">
    <location>
        <position position="1"/>
    </location>
</feature>
<evidence type="ECO:0000256" key="1">
    <source>
        <dbReference type="SAM" id="Coils"/>
    </source>
</evidence>
<name>A0A0K2VGR6_LEPSM</name>
<feature type="region of interest" description="Disordered" evidence="2">
    <location>
        <begin position="85"/>
        <end position="119"/>
    </location>
</feature>
<reference evidence="3" key="1">
    <citation type="submission" date="2014-05" db="EMBL/GenBank/DDBJ databases">
        <authorList>
            <person name="Chronopoulou M."/>
        </authorList>
    </citation>
    <scope>NUCLEOTIDE SEQUENCE</scope>
    <source>
        <tissue evidence="3">Whole organism</tissue>
    </source>
</reference>
<evidence type="ECO:0000256" key="2">
    <source>
        <dbReference type="SAM" id="MobiDB-lite"/>
    </source>
</evidence>
<dbReference type="OrthoDB" id="2155209at2759"/>
<evidence type="ECO:0000313" key="3">
    <source>
        <dbReference type="EMBL" id="CDW49575.1"/>
    </source>
</evidence>
<feature type="compositionally biased region" description="Low complexity" evidence="2">
    <location>
        <begin position="98"/>
        <end position="109"/>
    </location>
</feature>
<proteinExistence type="predicted"/>
<accession>A0A0K2VGR6</accession>
<dbReference type="AlphaFoldDB" id="A0A0K2VGR6"/>